<proteinExistence type="predicted"/>
<protein>
    <submittedName>
        <fullName evidence="1">Uncharacterized protein</fullName>
    </submittedName>
</protein>
<keyword evidence="2" id="KW-1185">Reference proteome</keyword>
<organism evidence="1 2">
    <name type="scientific">Melastoma candidum</name>
    <dbReference type="NCBI Taxonomy" id="119954"/>
    <lineage>
        <taxon>Eukaryota</taxon>
        <taxon>Viridiplantae</taxon>
        <taxon>Streptophyta</taxon>
        <taxon>Embryophyta</taxon>
        <taxon>Tracheophyta</taxon>
        <taxon>Spermatophyta</taxon>
        <taxon>Magnoliopsida</taxon>
        <taxon>eudicotyledons</taxon>
        <taxon>Gunneridae</taxon>
        <taxon>Pentapetalae</taxon>
        <taxon>rosids</taxon>
        <taxon>malvids</taxon>
        <taxon>Myrtales</taxon>
        <taxon>Melastomataceae</taxon>
        <taxon>Melastomatoideae</taxon>
        <taxon>Melastomateae</taxon>
        <taxon>Melastoma</taxon>
    </lineage>
</organism>
<evidence type="ECO:0000313" key="2">
    <source>
        <dbReference type="Proteomes" id="UP001057402"/>
    </source>
</evidence>
<reference evidence="2" key="1">
    <citation type="journal article" date="2023" name="Front. Plant Sci.">
        <title>Chromosomal-level genome assembly of Melastoma candidum provides insights into trichome evolution.</title>
        <authorList>
            <person name="Zhong Y."/>
            <person name="Wu W."/>
            <person name="Sun C."/>
            <person name="Zou P."/>
            <person name="Liu Y."/>
            <person name="Dai S."/>
            <person name="Zhou R."/>
        </authorList>
    </citation>
    <scope>NUCLEOTIDE SEQUENCE [LARGE SCALE GENOMIC DNA]</scope>
</reference>
<accession>A0ACB9S7S0</accession>
<comment type="caution">
    <text evidence="1">The sequence shown here is derived from an EMBL/GenBank/DDBJ whole genome shotgun (WGS) entry which is preliminary data.</text>
</comment>
<sequence>MKVLALVVPSQNPFPGGLNFSGGDGVGGREDFWTESSTEVLIDAWAESYDGLGKGSLKQNHRKEVADIVNVAEDRPKTLRSDMQCKNEIDTVKKKYKTEKARVVAGNGPSRWMFFEKMDQLLGHLDPNPVVPAARAKSEKGLDKVWTAVKGPRSKSKS</sequence>
<name>A0ACB9S7S0_9MYRT</name>
<dbReference type="Proteomes" id="UP001057402">
    <property type="component" value="Chromosome 2"/>
</dbReference>
<gene>
    <name evidence="1" type="ORF">MLD38_005182</name>
</gene>
<dbReference type="EMBL" id="CM042881">
    <property type="protein sequence ID" value="KAI4387343.1"/>
    <property type="molecule type" value="Genomic_DNA"/>
</dbReference>
<evidence type="ECO:0000313" key="1">
    <source>
        <dbReference type="EMBL" id="KAI4387343.1"/>
    </source>
</evidence>